<evidence type="ECO:0000313" key="7">
    <source>
        <dbReference type="EMBL" id="THF94275.1"/>
    </source>
</evidence>
<dbReference type="EMBL" id="SDRB02013734">
    <property type="protein sequence ID" value="THF94275.1"/>
    <property type="molecule type" value="Genomic_DNA"/>
</dbReference>
<dbReference type="GO" id="GO:0006952">
    <property type="term" value="P:defense response"/>
    <property type="evidence" value="ECO:0007669"/>
    <property type="project" value="UniProtKB-KW"/>
</dbReference>
<dbReference type="SUPFAM" id="SSF52540">
    <property type="entry name" value="P-loop containing nucleoside triphosphate hydrolases"/>
    <property type="match status" value="1"/>
</dbReference>
<keyword evidence="3" id="KW-0611">Plant defense</keyword>
<evidence type="ECO:0000256" key="3">
    <source>
        <dbReference type="ARBA" id="ARBA00022821"/>
    </source>
</evidence>
<dbReference type="Gene3D" id="3.40.50.300">
    <property type="entry name" value="P-loop containing nucleotide triphosphate hydrolases"/>
    <property type="match status" value="1"/>
</dbReference>
<keyword evidence="2" id="KW-0547">Nucleotide-binding</keyword>
<dbReference type="InterPro" id="IPR027417">
    <property type="entry name" value="P-loop_NTPase"/>
</dbReference>
<evidence type="ECO:0000313" key="8">
    <source>
        <dbReference type="Proteomes" id="UP000306102"/>
    </source>
</evidence>
<feature type="domain" description="Disease resistance N-terminal" evidence="6">
    <location>
        <begin position="14"/>
        <end position="91"/>
    </location>
</feature>
<sequence length="235" mass="27226">MAESAVLHLLANFVAPFLQQEMNLLSEVRGEIEYIKDEFEHMSTFLTVAEAKEENDKELKVWVKQVRDAAYGTEDVKEKFMLHIAHHRGNGFRGFLCKIPYFVKTLKARHQIASEVQRIKSKVVNISQGPGGDRKGQKMTDWVANRGSHAWLTVFELINIEDLMKDMVQQLFTEILQPALSEVETISINRLKGMVKDFLQQRRYVVVFDDVWKVDIWDAVKSMLPDDNLQLVYLI</sequence>
<evidence type="ECO:0000256" key="4">
    <source>
        <dbReference type="ARBA" id="ARBA00022840"/>
    </source>
</evidence>
<evidence type="ECO:0000259" key="5">
    <source>
        <dbReference type="Pfam" id="PF00931"/>
    </source>
</evidence>
<reference evidence="7 8" key="1">
    <citation type="journal article" date="2018" name="Proc. Natl. Acad. Sci. U.S.A.">
        <title>Draft genome sequence of Camellia sinensis var. sinensis provides insights into the evolution of the tea genome and tea quality.</title>
        <authorList>
            <person name="Wei C."/>
            <person name="Yang H."/>
            <person name="Wang S."/>
            <person name="Zhao J."/>
            <person name="Liu C."/>
            <person name="Gao L."/>
            <person name="Xia E."/>
            <person name="Lu Y."/>
            <person name="Tai Y."/>
            <person name="She G."/>
            <person name="Sun J."/>
            <person name="Cao H."/>
            <person name="Tong W."/>
            <person name="Gao Q."/>
            <person name="Li Y."/>
            <person name="Deng W."/>
            <person name="Jiang X."/>
            <person name="Wang W."/>
            <person name="Chen Q."/>
            <person name="Zhang S."/>
            <person name="Li H."/>
            <person name="Wu J."/>
            <person name="Wang P."/>
            <person name="Li P."/>
            <person name="Shi C."/>
            <person name="Zheng F."/>
            <person name="Jian J."/>
            <person name="Huang B."/>
            <person name="Shan D."/>
            <person name="Shi M."/>
            <person name="Fang C."/>
            <person name="Yue Y."/>
            <person name="Li F."/>
            <person name="Li D."/>
            <person name="Wei S."/>
            <person name="Han B."/>
            <person name="Jiang C."/>
            <person name="Yin Y."/>
            <person name="Xia T."/>
            <person name="Zhang Z."/>
            <person name="Bennetzen J.L."/>
            <person name="Zhao S."/>
            <person name="Wan X."/>
        </authorList>
    </citation>
    <scope>NUCLEOTIDE SEQUENCE [LARGE SCALE GENOMIC DNA]</scope>
    <source>
        <strain evidence="8">cv. Shuchazao</strain>
        <tissue evidence="7">Leaf</tissue>
    </source>
</reference>
<dbReference type="Pfam" id="PF18052">
    <property type="entry name" value="Rx_N"/>
    <property type="match status" value="1"/>
</dbReference>
<feature type="domain" description="NB-ARC" evidence="5">
    <location>
        <begin position="148"/>
        <end position="230"/>
    </location>
</feature>
<evidence type="ECO:0008006" key="9">
    <source>
        <dbReference type="Google" id="ProtNLM"/>
    </source>
</evidence>
<keyword evidence="1" id="KW-0677">Repeat</keyword>
<dbReference type="Proteomes" id="UP000306102">
    <property type="component" value="Unassembled WGS sequence"/>
</dbReference>
<keyword evidence="4" id="KW-0067">ATP-binding</keyword>
<dbReference type="PANTHER" id="PTHR19338">
    <property type="entry name" value="TRANSLOCASE OF INNER MITOCHONDRIAL MEMBRANE 13 HOMOLOG"/>
    <property type="match status" value="1"/>
</dbReference>
<dbReference type="Pfam" id="PF00931">
    <property type="entry name" value="NB-ARC"/>
    <property type="match status" value="1"/>
</dbReference>
<gene>
    <name evidence="7" type="ORF">TEA_023426</name>
</gene>
<proteinExistence type="predicted"/>
<dbReference type="InterPro" id="IPR041118">
    <property type="entry name" value="Rx_N"/>
</dbReference>
<keyword evidence="8" id="KW-1185">Reference proteome</keyword>
<dbReference type="InterPro" id="IPR002182">
    <property type="entry name" value="NB-ARC"/>
</dbReference>
<evidence type="ECO:0000256" key="2">
    <source>
        <dbReference type="ARBA" id="ARBA00022741"/>
    </source>
</evidence>
<protein>
    <recommendedName>
        <fullName evidence="9">Rx N-terminal domain-containing protein</fullName>
    </recommendedName>
</protein>
<name>A0A4S4CZU7_CAMSN</name>
<comment type="caution">
    <text evidence="7">The sequence shown here is derived from an EMBL/GenBank/DDBJ whole genome shotgun (WGS) entry which is preliminary data.</text>
</comment>
<dbReference type="AlphaFoldDB" id="A0A4S4CZU7"/>
<dbReference type="GO" id="GO:0005524">
    <property type="term" value="F:ATP binding"/>
    <property type="evidence" value="ECO:0007669"/>
    <property type="project" value="UniProtKB-KW"/>
</dbReference>
<dbReference type="CDD" id="cd14798">
    <property type="entry name" value="RX-CC_like"/>
    <property type="match status" value="1"/>
</dbReference>
<evidence type="ECO:0000259" key="6">
    <source>
        <dbReference type="Pfam" id="PF18052"/>
    </source>
</evidence>
<dbReference type="InterPro" id="IPR038005">
    <property type="entry name" value="RX-like_CC"/>
</dbReference>
<accession>A0A4S4CZU7</accession>
<dbReference type="PANTHER" id="PTHR19338:SF32">
    <property type="entry name" value="OS06G0287500 PROTEIN"/>
    <property type="match status" value="1"/>
</dbReference>
<organism evidence="7 8">
    <name type="scientific">Camellia sinensis var. sinensis</name>
    <name type="common">China tea</name>
    <dbReference type="NCBI Taxonomy" id="542762"/>
    <lineage>
        <taxon>Eukaryota</taxon>
        <taxon>Viridiplantae</taxon>
        <taxon>Streptophyta</taxon>
        <taxon>Embryophyta</taxon>
        <taxon>Tracheophyta</taxon>
        <taxon>Spermatophyta</taxon>
        <taxon>Magnoliopsida</taxon>
        <taxon>eudicotyledons</taxon>
        <taxon>Gunneridae</taxon>
        <taxon>Pentapetalae</taxon>
        <taxon>asterids</taxon>
        <taxon>Ericales</taxon>
        <taxon>Theaceae</taxon>
        <taxon>Camellia</taxon>
    </lineage>
</organism>
<evidence type="ECO:0000256" key="1">
    <source>
        <dbReference type="ARBA" id="ARBA00022737"/>
    </source>
</evidence>
<dbReference type="GO" id="GO:0043531">
    <property type="term" value="F:ADP binding"/>
    <property type="evidence" value="ECO:0007669"/>
    <property type="project" value="InterPro"/>
</dbReference>
<dbReference type="Gene3D" id="1.20.5.4130">
    <property type="match status" value="1"/>
</dbReference>